<evidence type="ECO:0000313" key="2">
    <source>
        <dbReference type="Proteomes" id="UP000006285"/>
    </source>
</evidence>
<name>J9PMA9_9CAUD</name>
<dbReference type="RefSeq" id="YP_006907462.1">
    <property type="nucleotide sequence ID" value="NC_018856.1"/>
</dbReference>
<protein>
    <submittedName>
        <fullName evidence="1">Uncharacterized protein</fullName>
    </submittedName>
</protein>
<evidence type="ECO:0000313" key="1">
    <source>
        <dbReference type="EMBL" id="AEQ34366.1"/>
    </source>
</evidence>
<organism evidence="1 2">
    <name type="scientific">Bacillus phage Bastille</name>
    <dbReference type="NCBI Taxonomy" id="57477"/>
    <lineage>
        <taxon>Viruses</taxon>
        <taxon>Duplodnaviria</taxon>
        <taxon>Heunggongvirae</taxon>
        <taxon>Uroviricota</taxon>
        <taxon>Caudoviricetes</taxon>
        <taxon>Herelleviridae</taxon>
        <taxon>Bastillevirinae</taxon>
        <taxon>Bastillevirus</taxon>
        <taxon>Bastillevirus bastille</taxon>
    </lineage>
</organism>
<sequence>MAYDYESNDGLCKSNNAEFINNWNKIGKEMEESEREWIADLRSQGVKAAHPDDGWVDRENNTIYFAYPQFNDGVQVGDTIALGWDWHKTRIVRVVGIIEQPLMGNPRYAFEQIVDKEEKKLRWWERLLRFGNDN</sequence>
<reference evidence="1 2" key="1">
    <citation type="submission" date="2013-01" db="EMBL/GenBank/DDBJ databases">
        <title>Large virulent SPO1-related Bacillus Phage Bastille.</title>
        <authorList>
            <person name="Klumpp J."/>
            <person name="Loessner M.J."/>
        </authorList>
    </citation>
    <scope>NUCLEOTIDE SEQUENCE [LARGE SCALE GENOMIC DNA]</scope>
</reference>
<dbReference type="KEGG" id="vg:13829099"/>
<accession>J9PMA9</accession>
<proteinExistence type="predicted"/>
<dbReference type="Proteomes" id="UP000006285">
    <property type="component" value="Segment"/>
</dbReference>
<keyword evidence="2" id="KW-1185">Reference proteome</keyword>
<dbReference type="EMBL" id="JF966203">
    <property type="protein sequence ID" value="AEQ34366.1"/>
    <property type="molecule type" value="Genomic_DNA"/>
</dbReference>
<dbReference type="GeneID" id="13829099"/>